<protein>
    <submittedName>
        <fullName evidence="8">ABC transporter permease</fullName>
    </submittedName>
</protein>
<dbReference type="CDD" id="cd06580">
    <property type="entry name" value="TM_PBP1_transp_TpRbsC_like"/>
    <property type="match status" value="1"/>
</dbReference>
<feature type="transmembrane region" description="Helical" evidence="7">
    <location>
        <begin position="290"/>
        <end position="313"/>
    </location>
</feature>
<gene>
    <name evidence="8" type="ORF">KTA_41140</name>
</gene>
<evidence type="ECO:0000256" key="6">
    <source>
        <dbReference type="SAM" id="MobiDB-lite"/>
    </source>
</evidence>
<dbReference type="InterPro" id="IPR001851">
    <property type="entry name" value="ABC_transp_permease"/>
</dbReference>
<feature type="transmembrane region" description="Helical" evidence="7">
    <location>
        <begin position="122"/>
        <end position="143"/>
    </location>
</feature>
<evidence type="ECO:0000256" key="4">
    <source>
        <dbReference type="ARBA" id="ARBA00022989"/>
    </source>
</evidence>
<evidence type="ECO:0000256" key="2">
    <source>
        <dbReference type="ARBA" id="ARBA00022475"/>
    </source>
</evidence>
<feature type="transmembrane region" description="Helical" evidence="7">
    <location>
        <begin position="152"/>
        <end position="170"/>
    </location>
</feature>
<proteinExistence type="predicted"/>
<evidence type="ECO:0000256" key="7">
    <source>
        <dbReference type="SAM" id="Phobius"/>
    </source>
</evidence>
<keyword evidence="2" id="KW-1003">Cell membrane</keyword>
<dbReference type="GO" id="GO:0005886">
    <property type="term" value="C:plasma membrane"/>
    <property type="evidence" value="ECO:0007669"/>
    <property type="project" value="UniProtKB-SubCell"/>
</dbReference>
<feature type="compositionally biased region" description="Low complexity" evidence="6">
    <location>
        <begin position="361"/>
        <end position="370"/>
    </location>
</feature>
<evidence type="ECO:0000313" key="8">
    <source>
        <dbReference type="EMBL" id="BBH95915.1"/>
    </source>
</evidence>
<dbReference type="GO" id="GO:0022857">
    <property type="term" value="F:transmembrane transporter activity"/>
    <property type="evidence" value="ECO:0007669"/>
    <property type="project" value="InterPro"/>
</dbReference>
<feature type="compositionally biased region" description="Polar residues" evidence="6">
    <location>
        <begin position="371"/>
        <end position="386"/>
    </location>
</feature>
<dbReference type="PANTHER" id="PTHR47089:SF1">
    <property type="entry name" value="GUANOSINE ABC TRANSPORTER PERMEASE PROTEIN NUPP"/>
    <property type="match status" value="1"/>
</dbReference>
<feature type="transmembrane region" description="Helical" evidence="7">
    <location>
        <begin position="250"/>
        <end position="270"/>
    </location>
</feature>
<evidence type="ECO:0000256" key="1">
    <source>
        <dbReference type="ARBA" id="ARBA00004651"/>
    </source>
</evidence>
<keyword evidence="3 7" id="KW-0812">Transmembrane</keyword>
<dbReference type="Pfam" id="PF02653">
    <property type="entry name" value="BPD_transp_2"/>
    <property type="match status" value="1"/>
</dbReference>
<feature type="transmembrane region" description="Helical" evidence="7">
    <location>
        <begin position="20"/>
        <end position="45"/>
    </location>
</feature>
<evidence type="ECO:0000256" key="3">
    <source>
        <dbReference type="ARBA" id="ARBA00022692"/>
    </source>
</evidence>
<feature type="transmembrane region" description="Helical" evidence="7">
    <location>
        <begin position="72"/>
        <end position="93"/>
    </location>
</feature>
<dbReference type="EMBL" id="AP019377">
    <property type="protein sequence ID" value="BBH95915.1"/>
    <property type="molecule type" value="Genomic_DNA"/>
</dbReference>
<dbReference type="AlphaFoldDB" id="A0A455T973"/>
<feature type="transmembrane region" description="Helical" evidence="7">
    <location>
        <begin position="100"/>
        <end position="116"/>
    </location>
</feature>
<name>A0A455T973_9CHLR</name>
<reference evidence="8" key="1">
    <citation type="submission" date="2018-12" db="EMBL/GenBank/DDBJ databases">
        <title>Novel natural products biosynthetic potential of the class Ktedonobacteria.</title>
        <authorList>
            <person name="Zheng Y."/>
            <person name="Saitou A."/>
            <person name="Wang C.M."/>
            <person name="Toyoda A."/>
            <person name="Minakuchi Y."/>
            <person name="Sekiguchi Y."/>
            <person name="Ueda K."/>
            <person name="Takano H."/>
            <person name="Sakai Y."/>
            <person name="Yokota A."/>
            <person name="Yabe S."/>
        </authorList>
    </citation>
    <scope>NUCLEOTIDE SEQUENCE</scope>
    <source>
        <strain evidence="8">A3-2</strain>
    </source>
</reference>
<feature type="region of interest" description="Disordered" evidence="6">
    <location>
        <begin position="361"/>
        <end position="393"/>
    </location>
</feature>
<sequence length="393" mass="40671">MMRVVTGARFGLGRLKRSWLSLALPVVAIGLALLLGAVVMLISGFSPLDAYSGLFQGAFGTLPQFAETLNEATPLLLIGLGIAVAFRAGAFNIGGVGQEYLGALAAVVVGGKFAGLPGGLHLALATLAGFIAGGLWAAPAALLKVRFGINEVITSILLNYIAIYFIDYMISGPIHAPGFTAAPTSFPVQPDATFPILVRGSDLNAGFFLALLALLVIFILLRYTTWGYRIRLVGLNREAARHAGVHVDRVYLLSFFISGALAGLAGAIEILGYRYQLITGFAPNTGYDAIAVALLGGLNPGGVGLAALFFGALANGASAMEAIAQLPSQLADIVRTLAILAVLAVSSPLILDVVRRHQGESEAASGDSSSLTTVGSERQPPTSSLEPDTPVAE</sequence>
<keyword evidence="4 7" id="KW-1133">Transmembrane helix</keyword>
<comment type="subcellular location">
    <subcellularLocation>
        <location evidence="1">Cell membrane</location>
        <topology evidence="1">Multi-pass membrane protein</topology>
    </subcellularLocation>
</comment>
<evidence type="ECO:0000256" key="5">
    <source>
        <dbReference type="ARBA" id="ARBA00023136"/>
    </source>
</evidence>
<organism evidence="8">
    <name type="scientific">Thermogemmatispora argillosa</name>
    <dbReference type="NCBI Taxonomy" id="2045280"/>
    <lineage>
        <taxon>Bacteria</taxon>
        <taxon>Bacillati</taxon>
        <taxon>Chloroflexota</taxon>
        <taxon>Ktedonobacteria</taxon>
        <taxon>Thermogemmatisporales</taxon>
        <taxon>Thermogemmatisporaceae</taxon>
        <taxon>Thermogemmatispora</taxon>
    </lineage>
</organism>
<accession>A0A455T973</accession>
<feature type="transmembrane region" description="Helical" evidence="7">
    <location>
        <begin position="203"/>
        <end position="221"/>
    </location>
</feature>
<keyword evidence="5 7" id="KW-0472">Membrane</keyword>
<dbReference type="PANTHER" id="PTHR47089">
    <property type="entry name" value="ABC TRANSPORTER, PERMEASE PROTEIN"/>
    <property type="match status" value="1"/>
</dbReference>